<comment type="caution">
    <text evidence="2">The sequence shown here is derived from an EMBL/GenBank/DDBJ whole genome shotgun (WGS) entry which is preliminary data.</text>
</comment>
<dbReference type="SMART" id="SM00354">
    <property type="entry name" value="HTH_LACI"/>
    <property type="match status" value="1"/>
</dbReference>
<proteinExistence type="predicted"/>
<feature type="domain" description="HTH lacI-type" evidence="1">
    <location>
        <begin position="10"/>
        <end position="63"/>
    </location>
</feature>
<evidence type="ECO:0000313" key="2">
    <source>
        <dbReference type="EMBL" id="GAA2898123.1"/>
    </source>
</evidence>
<evidence type="ECO:0000259" key="1">
    <source>
        <dbReference type="PROSITE" id="PS50932"/>
    </source>
</evidence>
<dbReference type="SUPFAM" id="SSF47413">
    <property type="entry name" value="lambda repressor-like DNA-binding domains"/>
    <property type="match status" value="1"/>
</dbReference>
<keyword evidence="3" id="KW-1185">Reference proteome</keyword>
<name>A0ABN3W7H8_9ACTN</name>
<gene>
    <name evidence="2" type="ORF">GCM10010517_63190</name>
</gene>
<dbReference type="Pfam" id="PF04994">
    <property type="entry name" value="TfoX_C"/>
    <property type="match status" value="1"/>
</dbReference>
<dbReference type="Proteomes" id="UP001500831">
    <property type="component" value="Unassembled WGS sequence"/>
</dbReference>
<dbReference type="Pfam" id="PF00356">
    <property type="entry name" value="LacI"/>
    <property type="match status" value="1"/>
</dbReference>
<dbReference type="InterPro" id="IPR010982">
    <property type="entry name" value="Lambda_DNA-bd_dom_sf"/>
</dbReference>
<dbReference type="InterPro" id="IPR000843">
    <property type="entry name" value="HTH_LacI"/>
</dbReference>
<organism evidence="2 3">
    <name type="scientific">Streptosporangium fragile</name>
    <dbReference type="NCBI Taxonomy" id="46186"/>
    <lineage>
        <taxon>Bacteria</taxon>
        <taxon>Bacillati</taxon>
        <taxon>Actinomycetota</taxon>
        <taxon>Actinomycetes</taxon>
        <taxon>Streptosporangiales</taxon>
        <taxon>Streptosporangiaceae</taxon>
        <taxon>Streptosporangium</taxon>
    </lineage>
</organism>
<dbReference type="PANTHER" id="PTHR36121:SF1">
    <property type="entry name" value="PROTEIN SXY"/>
    <property type="match status" value="1"/>
</dbReference>
<dbReference type="PROSITE" id="PS50932">
    <property type="entry name" value="HTH_LACI_2"/>
    <property type="match status" value="1"/>
</dbReference>
<dbReference type="PANTHER" id="PTHR36121">
    <property type="entry name" value="PROTEIN SXY"/>
    <property type="match status" value="1"/>
</dbReference>
<protein>
    <recommendedName>
        <fullName evidence="1">HTH lacI-type domain-containing protein</fullName>
    </recommendedName>
</protein>
<evidence type="ECO:0000313" key="3">
    <source>
        <dbReference type="Proteomes" id="UP001500831"/>
    </source>
</evidence>
<dbReference type="EMBL" id="BAAAVI010000061">
    <property type="protein sequence ID" value="GAA2898123.1"/>
    <property type="molecule type" value="Genomic_DNA"/>
</dbReference>
<dbReference type="InterPro" id="IPR047525">
    <property type="entry name" value="TfoX-like"/>
</dbReference>
<dbReference type="CDD" id="cd01392">
    <property type="entry name" value="HTH_LacI"/>
    <property type="match status" value="1"/>
</dbReference>
<accession>A0ABN3W7H8</accession>
<dbReference type="RefSeq" id="WP_344979182.1">
    <property type="nucleotide sequence ID" value="NZ_BAAAVI010000061.1"/>
</dbReference>
<reference evidence="2 3" key="1">
    <citation type="journal article" date="2019" name="Int. J. Syst. Evol. Microbiol.">
        <title>The Global Catalogue of Microorganisms (GCM) 10K type strain sequencing project: providing services to taxonomists for standard genome sequencing and annotation.</title>
        <authorList>
            <consortium name="The Broad Institute Genomics Platform"/>
            <consortium name="The Broad Institute Genome Sequencing Center for Infectious Disease"/>
            <person name="Wu L."/>
            <person name="Ma J."/>
        </authorList>
    </citation>
    <scope>NUCLEOTIDE SEQUENCE [LARGE SCALE GENOMIC DNA]</scope>
    <source>
        <strain evidence="2 3">JCM 6242</strain>
    </source>
</reference>
<dbReference type="Gene3D" id="1.10.260.40">
    <property type="entry name" value="lambda repressor-like DNA-binding domains"/>
    <property type="match status" value="1"/>
</dbReference>
<dbReference type="Gene3D" id="1.10.150.20">
    <property type="entry name" value="5' to 3' exonuclease, C-terminal subdomain"/>
    <property type="match status" value="1"/>
</dbReference>
<dbReference type="InterPro" id="IPR007077">
    <property type="entry name" value="TfoX_C"/>
</dbReference>
<sequence length="247" mass="26557">MTTADTPPLPKLAVIAREAGVSVATVSKALNGRSDVSPHTRRLITEVLERRGYPRRPRRRRRGDMIDVVLQGLASPYALAVLGGVGDGAWRAGVDLVVSAVVDRTRNGQPPPAWLDRISVRDSAGVLLVRTSPTAAHSAIRQAGHTACRLCARAGRAGVPDNGEMRIRDLRNLGPKSELWLDQVGIGDAGRLAELGAVEAYRRLQDAAIPGLSLNALWALEGALTENDWRLIPAERKQELLAELAEG</sequence>